<gene>
    <name evidence="1" type="ORF">O6H91_09G001900</name>
</gene>
<evidence type="ECO:0000313" key="2">
    <source>
        <dbReference type="Proteomes" id="UP001162992"/>
    </source>
</evidence>
<evidence type="ECO:0000313" key="1">
    <source>
        <dbReference type="EMBL" id="KAJ7542585.1"/>
    </source>
</evidence>
<comment type="caution">
    <text evidence="1">The sequence shown here is derived from an EMBL/GenBank/DDBJ whole genome shotgun (WGS) entry which is preliminary data.</text>
</comment>
<sequence length="158" mass="17537">MARTKRTTRDPRIAALMQQKTLAAFDLRAVEVGAQAQVLATAKKLIPQRILYRPPQWQTVQSYRWLMSFRRSHNSCGRISKSKSSNSSNSKLLSNSSWSKSSNRTSSFGAARATGAETTRGARGAPTSGHGATEEESDKIEALQIFCKESMEKKKKRS</sequence>
<dbReference type="EMBL" id="CM055100">
    <property type="protein sequence ID" value="KAJ7542585.1"/>
    <property type="molecule type" value="Genomic_DNA"/>
</dbReference>
<protein>
    <submittedName>
        <fullName evidence="1">Uncharacterized protein</fullName>
    </submittedName>
</protein>
<reference evidence="2" key="1">
    <citation type="journal article" date="2024" name="Proc. Natl. Acad. Sci. U.S.A.">
        <title>Extraordinary preservation of gene collinearity over three hundred million years revealed in homosporous lycophytes.</title>
        <authorList>
            <person name="Li C."/>
            <person name="Wickell D."/>
            <person name="Kuo L.Y."/>
            <person name="Chen X."/>
            <person name="Nie B."/>
            <person name="Liao X."/>
            <person name="Peng D."/>
            <person name="Ji J."/>
            <person name="Jenkins J."/>
            <person name="Williams M."/>
            <person name="Shu S."/>
            <person name="Plott C."/>
            <person name="Barry K."/>
            <person name="Rajasekar S."/>
            <person name="Grimwood J."/>
            <person name="Han X."/>
            <person name="Sun S."/>
            <person name="Hou Z."/>
            <person name="He W."/>
            <person name="Dai G."/>
            <person name="Sun C."/>
            <person name="Schmutz J."/>
            <person name="Leebens-Mack J.H."/>
            <person name="Li F.W."/>
            <person name="Wang L."/>
        </authorList>
    </citation>
    <scope>NUCLEOTIDE SEQUENCE [LARGE SCALE GENOMIC DNA]</scope>
    <source>
        <strain evidence="2">cv. PW_Plant_1</strain>
    </source>
</reference>
<name>A0ACC2CKU4_DIPCM</name>
<keyword evidence="2" id="KW-1185">Reference proteome</keyword>
<proteinExistence type="predicted"/>
<accession>A0ACC2CKU4</accession>
<organism evidence="1 2">
    <name type="scientific">Diphasiastrum complanatum</name>
    <name type="common">Issler's clubmoss</name>
    <name type="synonym">Lycopodium complanatum</name>
    <dbReference type="NCBI Taxonomy" id="34168"/>
    <lineage>
        <taxon>Eukaryota</taxon>
        <taxon>Viridiplantae</taxon>
        <taxon>Streptophyta</taxon>
        <taxon>Embryophyta</taxon>
        <taxon>Tracheophyta</taxon>
        <taxon>Lycopodiopsida</taxon>
        <taxon>Lycopodiales</taxon>
        <taxon>Lycopodiaceae</taxon>
        <taxon>Lycopodioideae</taxon>
        <taxon>Diphasiastrum</taxon>
    </lineage>
</organism>
<dbReference type="Proteomes" id="UP001162992">
    <property type="component" value="Chromosome 9"/>
</dbReference>